<dbReference type="AlphaFoldDB" id="A0A848B6D7"/>
<dbReference type="CDD" id="cd05233">
    <property type="entry name" value="SDR_c"/>
    <property type="match status" value="1"/>
</dbReference>
<dbReference type="PRINTS" id="PR00080">
    <property type="entry name" value="SDRFAMILY"/>
</dbReference>
<sequence length="256" mass="27602">MEIAIITGASSGLGTWYARLLDSEGLDEIWLLARREKRLATIAQLLTTRTRILACDLTDPSSIAGLAHLLAETEQPEVRWLINAAGFGRISSCAELPADDAARMVDLNCRAAVLLTGAALPFMGAGSHIMNICSCAAFQPLPSLALYAATKAFLLSYTRALSSELAPQGILVTAVCPYWIRDTEFITHAEQTDTARALRHFPFACAAETVARRSLRAAKNGIGVVTPDAVSLLHRVAAKCLPQGLLMHLVGLWHRL</sequence>
<dbReference type="PANTHER" id="PTHR44196">
    <property type="entry name" value="DEHYDROGENASE/REDUCTASE SDR FAMILY MEMBER 7B"/>
    <property type="match status" value="1"/>
</dbReference>
<keyword evidence="5" id="KW-1185">Reference proteome</keyword>
<dbReference type="SUPFAM" id="SSF51735">
    <property type="entry name" value="NAD(P)-binding Rossmann-fold domains"/>
    <property type="match status" value="1"/>
</dbReference>
<dbReference type="InterPro" id="IPR020904">
    <property type="entry name" value="Sc_DH/Rdtase_CS"/>
</dbReference>
<evidence type="ECO:0000256" key="1">
    <source>
        <dbReference type="ARBA" id="ARBA00006484"/>
    </source>
</evidence>
<evidence type="ECO:0000256" key="2">
    <source>
        <dbReference type="ARBA" id="ARBA00023002"/>
    </source>
</evidence>
<dbReference type="Gene3D" id="3.40.50.720">
    <property type="entry name" value="NAD(P)-binding Rossmann-like Domain"/>
    <property type="match status" value="1"/>
</dbReference>
<evidence type="ECO:0000256" key="3">
    <source>
        <dbReference type="RuleBase" id="RU000363"/>
    </source>
</evidence>
<dbReference type="RefSeq" id="WP_170077947.1">
    <property type="nucleotide sequence ID" value="NZ_JABAFA010000049.1"/>
</dbReference>
<dbReference type="PANTHER" id="PTHR44196:SF3">
    <property type="entry name" value="SHORT CHAIN DEHYDROGENASE FAMILY PROTEIN"/>
    <property type="match status" value="1"/>
</dbReference>
<dbReference type="PRINTS" id="PR00081">
    <property type="entry name" value="GDHRDH"/>
</dbReference>
<dbReference type="GO" id="GO:0016491">
    <property type="term" value="F:oxidoreductase activity"/>
    <property type="evidence" value="ECO:0007669"/>
    <property type="project" value="UniProtKB-KW"/>
</dbReference>
<name>A0A848B6D7_9FIRM</name>
<comment type="caution">
    <text evidence="4">The sequence shown here is derived from an EMBL/GenBank/DDBJ whole genome shotgun (WGS) entry which is preliminary data.</text>
</comment>
<dbReference type="Pfam" id="PF00106">
    <property type="entry name" value="adh_short"/>
    <property type="match status" value="1"/>
</dbReference>
<dbReference type="InterPro" id="IPR002347">
    <property type="entry name" value="SDR_fam"/>
</dbReference>
<proteinExistence type="inferred from homology"/>
<comment type="similarity">
    <text evidence="1 3">Belongs to the short-chain dehydrogenases/reductases (SDR) family.</text>
</comment>
<evidence type="ECO:0000313" key="5">
    <source>
        <dbReference type="Proteomes" id="UP000543804"/>
    </source>
</evidence>
<dbReference type="GO" id="GO:0016020">
    <property type="term" value="C:membrane"/>
    <property type="evidence" value="ECO:0007669"/>
    <property type="project" value="TreeGrafter"/>
</dbReference>
<reference evidence="4 5" key="1">
    <citation type="submission" date="2020-04" db="EMBL/GenBank/DDBJ databases">
        <authorList>
            <person name="Hitch T.C.A."/>
            <person name="Wylensek D."/>
            <person name="Clavel T."/>
        </authorList>
    </citation>
    <scope>NUCLEOTIDE SEQUENCE [LARGE SCALE GENOMIC DNA]</scope>
    <source>
        <strain evidence="4 5">PG-130-P53-12</strain>
    </source>
</reference>
<gene>
    <name evidence="4" type="ORF">HF878_09625</name>
</gene>
<dbReference type="PROSITE" id="PS00061">
    <property type="entry name" value="ADH_SHORT"/>
    <property type="match status" value="1"/>
</dbReference>
<keyword evidence="2" id="KW-0560">Oxidoreductase</keyword>
<dbReference type="EMBL" id="JABAFA010000049">
    <property type="protein sequence ID" value="NMD99710.1"/>
    <property type="molecule type" value="Genomic_DNA"/>
</dbReference>
<evidence type="ECO:0000313" key="4">
    <source>
        <dbReference type="EMBL" id="NMD99710.1"/>
    </source>
</evidence>
<dbReference type="Proteomes" id="UP000543804">
    <property type="component" value="Unassembled WGS sequence"/>
</dbReference>
<protein>
    <submittedName>
        <fullName evidence="4">SDR family NAD(P)-dependent oxidoreductase</fullName>
    </submittedName>
</protein>
<accession>A0A848B6D7</accession>
<dbReference type="InterPro" id="IPR036291">
    <property type="entry name" value="NAD(P)-bd_dom_sf"/>
</dbReference>
<organism evidence="4 5">
    <name type="scientific">Selenomonas bovis</name>
    <dbReference type="NCBI Taxonomy" id="416586"/>
    <lineage>
        <taxon>Bacteria</taxon>
        <taxon>Bacillati</taxon>
        <taxon>Bacillota</taxon>
        <taxon>Negativicutes</taxon>
        <taxon>Selenomonadales</taxon>
        <taxon>Selenomonadaceae</taxon>
        <taxon>Selenomonas</taxon>
    </lineage>
</organism>